<dbReference type="EMBL" id="MF083733">
    <property type="protein sequence ID" value="AST11042.1"/>
    <property type="molecule type" value="Genomic_DNA"/>
</dbReference>
<dbReference type="EMBL" id="MF083732">
    <property type="protein sequence ID" value="AST11029.1"/>
    <property type="molecule type" value="Genomic_DNA"/>
</dbReference>
<evidence type="ECO:0000256" key="2">
    <source>
        <dbReference type="ARBA" id="ARBA00006810"/>
    </source>
</evidence>
<keyword evidence="10" id="KW-0066">ATP synthesis</keyword>
<name>A0A343ISZ9_SARSC</name>
<reference evidence="25" key="2">
    <citation type="journal article" date="2018" name="Genomics">
        <title>The complete mitochondrial genome of Sarcoptes scabiei var. nyctereutis from the Japanese raccoon dog: prediction and detection of two transfer RNAs (tRNA-A and tRNA-Y).</title>
        <authorList>
            <person name="Ueda T."/>
            <person name="Tarui H."/>
            <person name="Kido N."/>
            <person name="Imaizumi K."/>
            <person name="Hikosaka K."/>
            <person name="Abe T."/>
            <person name="Minegishi D."/>
            <person name="Tada Y."/>
            <person name="Nakagawa M."/>
            <person name="Tanaka S."/>
            <person name="Omiya T."/>
            <person name="Morikaku K."/>
            <person name="Kawahara M."/>
            <person name="Kikuchi T."/>
            <person name="Akuta T."/>
            <person name="Ono Y."/>
        </authorList>
    </citation>
    <scope>NUCLEOTIDE SEQUENCE</scope>
</reference>
<sequence length="222" mass="25496">MMTNLFSIFDPSLYIMKSSYLSMLFLSFVIIPLSIWFSNFNVMFFYKIMNLISNEINYSMKQPKKGMTKIISMIFLMISLLNFNALFPFLFSLTSHLMFTLPVSYSMWLGIIFMTLTKSIVDFLAHLIPMGTPIMLISFMSLVEIISNIIRPLALMFRLTANMMAGHLLLSLIGNTILSINLYMMSLGLFLLSPLIVMEMGVSLIQAYVFFTLLTLYTSEME</sequence>
<dbReference type="EMBL" id="MF083743">
    <property type="protein sequence ID" value="AST11172.1"/>
    <property type="molecule type" value="Genomic_DNA"/>
</dbReference>
<gene>
    <name evidence="21" type="primary">ATP6</name>
    <name evidence="25" type="synonym">atp6</name>
</gene>
<evidence type="ECO:0000313" key="22">
    <source>
        <dbReference type="EMBL" id="AST11146.1"/>
    </source>
</evidence>
<feature type="transmembrane region" description="Helical" evidence="12">
    <location>
        <begin position="163"/>
        <end position="183"/>
    </location>
</feature>
<dbReference type="SUPFAM" id="SSF81336">
    <property type="entry name" value="F1F0 ATP synthase subunit A"/>
    <property type="match status" value="1"/>
</dbReference>
<protein>
    <recommendedName>
        <fullName evidence="11">ATP synthase subunit a</fullName>
    </recommendedName>
</protein>
<dbReference type="PRINTS" id="PR00123">
    <property type="entry name" value="ATPASEA"/>
</dbReference>
<evidence type="ECO:0000313" key="13">
    <source>
        <dbReference type="EMBL" id="AST11029.1"/>
    </source>
</evidence>
<evidence type="ECO:0000313" key="21">
    <source>
        <dbReference type="EMBL" id="AST11133.1"/>
    </source>
</evidence>
<evidence type="ECO:0000313" key="20">
    <source>
        <dbReference type="EMBL" id="AST11120.1"/>
    </source>
</evidence>
<keyword evidence="7 12" id="KW-1133">Transmembrane helix</keyword>
<dbReference type="EMBL" id="AP017940">
    <property type="protein sequence ID" value="BBB46768.1"/>
    <property type="molecule type" value="Genomic_DNA"/>
</dbReference>
<keyword evidence="5 12" id="KW-0812">Transmembrane</keyword>
<dbReference type="EMBL" id="MF083739">
    <property type="protein sequence ID" value="AST11120.1"/>
    <property type="molecule type" value="Genomic_DNA"/>
</dbReference>
<feature type="transmembrane region" description="Helical" evidence="12">
    <location>
        <begin position="20"/>
        <end position="49"/>
    </location>
</feature>
<dbReference type="OrthoDB" id="6516289at2759"/>
<dbReference type="EMBL" id="MF083736">
    <property type="protein sequence ID" value="AST11081.1"/>
    <property type="molecule type" value="Genomic_DNA"/>
</dbReference>
<feature type="transmembrane region" description="Helical" evidence="12">
    <location>
        <begin position="70"/>
        <end position="91"/>
    </location>
</feature>
<accession>A0A343ISZ9</accession>
<keyword evidence="8" id="KW-0406">Ion transport</keyword>
<reference evidence="21" key="1">
    <citation type="submission" date="2017-05" db="EMBL/GenBank/DDBJ databases">
        <title>Mitochondrial genome sequencing reveals potential origins of the scabies mite Sarcoptes scabiei infesting two iconic Australian marsupials.</title>
        <authorList>
            <person name="Fraser T.A."/>
            <person name="Shao R."/>
            <person name="Fountain-Jones N."/>
            <person name="Charleston M."/>
            <person name="Martin A."/>
            <person name="Holme R."/>
            <person name="Carver S."/>
            <person name="Polkinghorne A."/>
        </authorList>
    </citation>
    <scope>NUCLEOTIDE SEQUENCE</scope>
    <source>
        <strain evidence="21">B1</strain>
        <strain evidence="22">DW02</strain>
        <strain evidence="23">K2</strain>
        <strain evidence="24">K4</strain>
        <strain evidence="13">K5</strain>
        <strain evidence="14">K7</strain>
        <strain evidence="15">K8</strain>
        <strain evidence="16">N11</strain>
        <strain evidence="17">N22</strain>
        <strain evidence="18">S1</strain>
        <strain evidence="19">VW</strain>
        <strain evidence="20">W2</strain>
    </source>
</reference>
<comment type="subcellular location">
    <subcellularLocation>
        <location evidence="1">Membrane</location>
        <topology evidence="1">Multi-pass membrane protein</topology>
    </subcellularLocation>
    <subcellularLocation>
        <location evidence="11">Mitochondrion inner membrane</location>
        <topology evidence="11">Multi-pass membrane protein</topology>
    </subcellularLocation>
</comment>
<feature type="transmembrane region" description="Helical" evidence="12">
    <location>
        <begin position="97"/>
        <end position="116"/>
    </location>
</feature>
<geneLocation type="mitochondrion" evidence="21"/>
<dbReference type="EMBL" id="MF083734">
    <property type="protein sequence ID" value="AST11055.1"/>
    <property type="molecule type" value="Genomic_DNA"/>
</dbReference>
<organism evidence="21">
    <name type="scientific">Sarcoptes scabiei</name>
    <name type="common">Itch mite</name>
    <name type="synonym">Acarus scabiei</name>
    <dbReference type="NCBI Taxonomy" id="52283"/>
    <lineage>
        <taxon>Eukaryota</taxon>
        <taxon>Metazoa</taxon>
        <taxon>Ecdysozoa</taxon>
        <taxon>Arthropoda</taxon>
        <taxon>Chelicerata</taxon>
        <taxon>Arachnida</taxon>
        <taxon>Acari</taxon>
        <taxon>Acariformes</taxon>
        <taxon>Sarcoptiformes</taxon>
        <taxon>Astigmata</taxon>
        <taxon>Psoroptidia</taxon>
        <taxon>Sarcoptoidea</taxon>
        <taxon>Sarcoptidae</taxon>
        <taxon>Sarcoptinae</taxon>
        <taxon>Sarcoptes</taxon>
    </lineage>
</organism>
<dbReference type="EMBL" id="MF083738">
    <property type="protein sequence ID" value="AST11107.1"/>
    <property type="molecule type" value="Genomic_DNA"/>
</dbReference>
<dbReference type="PANTHER" id="PTHR11410">
    <property type="entry name" value="ATP SYNTHASE SUBUNIT A"/>
    <property type="match status" value="1"/>
</dbReference>
<comment type="similarity">
    <text evidence="2">Belongs to the ATPase A chain family.</text>
</comment>
<dbReference type="Pfam" id="PF00119">
    <property type="entry name" value="ATP-synt_A"/>
    <property type="match status" value="1"/>
</dbReference>
<dbReference type="EMBL" id="MF083741">
    <property type="protein sequence ID" value="AST11146.1"/>
    <property type="molecule type" value="Genomic_DNA"/>
</dbReference>
<evidence type="ECO:0000256" key="5">
    <source>
        <dbReference type="ARBA" id="ARBA00022692"/>
    </source>
</evidence>
<dbReference type="PANTHER" id="PTHR11410:SF0">
    <property type="entry name" value="ATP SYNTHASE SUBUNIT A"/>
    <property type="match status" value="1"/>
</dbReference>
<evidence type="ECO:0000256" key="9">
    <source>
        <dbReference type="ARBA" id="ARBA00023136"/>
    </source>
</evidence>
<feature type="transmembrane region" description="Helical" evidence="12">
    <location>
        <begin position="195"/>
        <end position="217"/>
    </location>
</feature>
<evidence type="ECO:0000313" key="23">
    <source>
        <dbReference type="EMBL" id="AST11159.1"/>
    </source>
</evidence>
<dbReference type="EMBL" id="MF083742">
    <property type="protein sequence ID" value="AST11159.1"/>
    <property type="molecule type" value="Genomic_DNA"/>
</dbReference>
<dbReference type="GO" id="GO:0046933">
    <property type="term" value="F:proton-transporting ATP synthase activity, rotational mechanism"/>
    <property type="evidence" value="ECO:0007669"/>
    <property type="project" value="TreeGrafter"/>
</dbReference>
<keyword evidence="6" id="KW-0375">Hydrogen ion transport</keyword>
<feature type="transmembrane region" description="Helical" evidence="12">
    <location>
        <begin position="123"/>
        <end position="143"/>
    </location>
</feature>
<keyword evidence="4" id="KW-0138">CF(0)</keyword>
<evidence type="ECO:0000313" key="19">
    <source>
        <dbReference type="EMBL" id="AST11107.1"/>
    </source>
</evidence>
<evidence type="ECO:0000256" key="7">
    <source>
        <dbReference type="ARBA" id="ARBA00022989"/>
    </source>
</evidence>
<evidence type="ECO:0000313" key="25">
    <source>
        <dbReference type="EMBL" id="BBB46768.1"/>
    </source>
</evidence>
<dbReference type="Gene3D" id="1.20.120.220">
    <property type="entry name" value="ATP synthase, F0 complex, subunit A"/>
    <property type="match status" value="1"/>
</dbReference>
<keyword evidence="21" id="KW-0496">Mitochondrion</keyword>
<evidence type="ECO:0000313" key="15">
    <source>
        <dbReference type="EMBL" id="AST11055.1"/>
    </source>
</evidence>
<dbReference type="GO" id="GO:0045259">
    <property type="term" value="C:proton-transporting ATP synthase complex"/>
    <property type="evidence" value="ECO:0007669"/>
    <property type="project" value="UniProtKB-KW"/>
</dbReference>
<dbReference type="GO" id="GO:0005743">
    <property type="term" value="C:mitochondrial inner membrane"/>
    <property type="evidence" value="ECO:0007669"/>
    <property type="project" value="UniProtKB-SubCell"/>
</dbReference>
<evidence type="ECO:0000256" key="8">
    <source>
        <dbReference type="ARBA" id="ARBA00023065"/>
    </source>
</evidence>
<evidence type="ECO:0000256" key="6">
    <source>
        <dbReference type="ARBA" id="ARBA00022781"/>
    </source>
</evidence>
<evidence type="ECO:0000313" key="17">
    <source>
        <dbReference type="EMBL" id="AST11081.1"/>
    </source>
</evidence>
<proteinExistence type="inferred from homology"/>
<evidence type="ECO:0000313" key="14">
    <source>
        <dbReference type="EMBL" id="AST11042.1"/>
    </source>
</evidence>
<evidence type="ECO:0000256" key="3">
    <source>
        <dbReference type="ARBA" id="ARBA00022448"/>
    </source>
</evidence>
<dbReference type="EMBL" id="MF083737">
    <property type="protein sequence ID" value="AST11094.1"/>
    <property type="molecule type" value="Genomic_DNA"/>
</dbReference>
<dbReference type="InterPro" id="IPR035908">
    <property type="entry name" value="F0_ATP_A_sf"/>
</dbReference>
<evidence type="ECO:0000256" key="4">
    <source>
        <dbReference type="ARBA" id="ARBA00022547"/>
    </source>
</evidence>
<dbReference type="InterPro" id="IPR045083">
    <property type="entry name" value="ATP_synth_F0_asu_bact/mt"/>
</dbReference>
<evidence type="ECO:0000256" key="11">
    <source>
        <dbReference type="RuleBase" id="RU004450"/>
    </source>
</evidence>
<dbReference type="AlphaFoldDB" id="A0A343ISZ9"/>
<evidence type="ECO:0000313" key="18">
    <source>
        <dbReference type="EMBL" id="AST11094.1"/>
    </source>
</evidence>
<dbReference type="NCBIfam" id="TIGR01131">
    <property type="entry name" value="ATP_synt_6_or_A"/>
    <property type="match status" value="1"/>
</dbReference>
<evidence type="ECO:0000256" key="1">
    <source>
        <dbReference type="ARBA" id="ARBA00004141"/>
    </source>
</evidence>
<evidence type="ECO:0000313" key="24">
    <source>
        <dbReference type="EMBL" id="AST11172.1"/>
    </source>
</evidence>
<dbReference type="EMBL" id="MF083740">
    <property type="protein sequence ID" value="AST11133.1"/>
    <property type="molecule type" value="Genomic_DNA"/>
</dbReference>
<evidence type="ECO:0000313" key="16">
    <source>
        <dbReference type="EMBL" id="AST11068.1"/>
    </source>
</evidence>
<dbReference type="CDD" id="cd00310">
    <property type="entry name" value="ATP-synt_Fo_a_6"/>
    <property type="match status" value="1"/>
</dbReference>
<keyword evidence="3" id="KW-0813">Transport</keyword>
<evidence type="ECO:0000256" key="12">
    <source>
        <dbReference type="SAM" id="Phobius"/>
    </source>
</evidence>
<keyword evidence="9 12" id="KW-0472">Membrane</keyword>
<evidence type="ECO:0000256" key="10">
    <source>
        <dbReference type="ARBA" id="ARBA00023310"/>
    </source>
</evidence>
<dbReference type="EMBL" id="MF083735">
    <property type="protein sequence ID" value="AST11068.1"/>
    <property type="molecule type" value="Genomic_DNA"/>
</dbReference>
<dbReference type="InterPro" id="IPR000568">
    <property type="entry name" value="ATP_synth_F0_asu"/>
</dbReference>
<dbReference type="VEuPathDB" id="VectorBase:SSCA000034"/>